<organism evidence="1 2">
    <name type="scientific">Podarcis lilfordi</name>
    <name type="common">Lilford's wall lizard</name>
    <dbReference type="NCBI Taxonomy" id="74358"/>
    <lineage>
        <taxon>Eukaryota</taxon>
        <taxon>Metazoa</taxon>
        <taxon>Chordata</taxon>
        <taxon>Craniata</taxon>
        <taxon>Vertebrata</taxon>
        <taxon>Euteleostomi</taxon>
        <taxon>Lepidosauria</taxon>
        <taxon>Squamata</taxon>
        <taxon>Bifurcata</taxon>
        <taxon>Unidentata</taxon>
        <taxon>Episquamata</taxon>
        <taxon>Laterata</taxon>
        <taxon>Lacertibaenia</taxon>
        <taxon>Lacertidae</taxon>
        <taxon>Podarcis</taxon>
    </lineage>
</organism>
<keyword evidence="2" id="KW-1185">Reference proteome</keyword>
<name>A0AA35JM42_9SAUR</name>
<evidence type="ECO:0000313" key="1">
    <source>
        <dbReference type="EMBL" id="CAI5762516.1"/>
    </source>
</evidence>
<protein>
    <submittedName>
        <fullName evidence="1">Uncharacterized protein</fullName>
    </submittedName>
</protein>
<accession>A0AA35JM42</accession>
<sequence length="82" mass="9612">MEVVATGGDKGVGPRFVYFRVSRPASLLYTYDRERGERETRPTNFPWSLFPPLISKHSALRSYWWMLVQWIRTSCVANCRLT</sequence>
<dbReference type="Proteomes" id="UP001178461">
    <property type="component" value="Chromosome 1"/>
</dbReference>
<dbReference type="AlphaFoldDB" id="A0AA35JM42"/>
<dbReference type="EMBL" id="OX395126">
    <property type="protein sequence ID" value="CAI5762516.1"/>
    <property type="molecule type" value="Genomic_DNA"/>
</dbReference>
<proteinExistence type="predicted"/>
<reference evidence="1" key="1">
    <citation type="submission" date="2022-12" db="EMBL/GenBank/DDBJ databases">
        <authorList>
            <person name="Alioto T."/>
            <person name="Alioto T."/>
            <person name="Gomez Garrido J."/>
        </authorList>
    </citation>
    <scope>NUCLEOTIDE SEQUENCE</scope>
</reference>
<evidence type="ECO:0000313" key="2">
    <source>
        <dbReference type="Proteomes" id="UP001178461"/>
    </source>
</evidence>
<gene>
    <name evidence="1" type="ORF">PODLI_1B021848</name>
</gene>